<evidence type="ECO:0000256" key="1">
    <source>
        <dbReference type="SAM" id="Phobius"/>
    </source>
</evidence>
<protein>
    <submittedName>
        <fullName evidence="2">Uncharacterized protein</fullName>
    </submittedName>
</protein>
<dbReference type="EMBL" id="DYWO01000236">
    <property type="protein sequence ID" value="HJF49706.1"/>
    <property type="molecule type" value="Genomic_DNA"/>
</dbReference>
<evidence type="ECO:0000313" key="2">
    <source>
        <dbReference type="EMBL" id="HJF49706.1"/>
    </source>
</evidence>
<keyword evidence="1" id="KW-1133">Transmembrane helix</keyword>
<organism evidence="2 3">
    <name type="scientific">Brachybacterium paraconglomeratum</name>
    <dbReference type="NCBI Taxonomy" id="173362"/>
    <lineage>
        <taxon>Bacteria</taxon>
        <taxon>Bacillati</taxon>
        <taxon>Actinomycetota</taxon>
        <taxon>Actinomycetes</taxon>
        <taxon>Micrococcales</taxon>
        <taxon>Dermabacteraceae</taxon>
        <taxon>Brachybacterium</taxon>
    </lineage>
</organism>
<evidence type="ECO:0000313" key="3">
    <source>
        <dbReference type="Proteomes" id="UP000775129"/>
    </source>
</evidence>
<comment type="caution">
    <text evidence="2">The sequence shown here is derived from an EMBL/GenBank/DDBJ whole genome shotgun (WGS) entry which is preliminary data.</text>
</comment>
<dbReference type="AlphaFoldDB" id="A0A921KSE6"/>
<reference evidence="2" key="2">
    <citation type="submission" date="2021-09" db="EMBL/GenBank/DDBJ databases">
        <authorList>
            <person name="Gilroy R."/>
        </authorList>
    </citation>
    <scope>NUCLEOTIDE SEQUENCE</scope>
    <source>
        <strain evidence="2">1647</strain>
    </source>
</reference>
<keyword evidence="1" id="KW-0812">Transmembrane</keyword>
<gene>
    <name evidence="2" type="ORF">K8W24_07885</name>
</gene>
<keyword evidence="1" id="KW-0472">Membrane</keyword>
<name>A0A921KSE6_9MICO</name>
<sequence>MNSRWETWGLAFVAIALLLNMLADESPLEYVALVFALAGLVCAVGFLVNRRRKDQE</sequence>
<feature type="transmembrane region" description="Helical" evidence="1">
    <location>
        <begin position="33"/>
        <end position="49"/>
    </location>
</feature>
<reference evidence="2" key="1">
    <citation type="journal article" date="2021" name="PeerJ">
        <title>Extensive microbial diversity within the chicken gut microbiome revealed by metagenomics and culture.</title>
        <authorList>
            <person name="Gilroy R."/>
            <person name="Ravi A."/>
            <person name="Getino M."/>
            <person name="Pursley I."/>
            <person name="Horton D.L."/>
            <person name="Alikhan N.F."/>
            <person name="Baker D."/>
            <person name="Gharbi K."/>
            <person name="Hall N."/>
            <person name="Watson M."/>
            <person name="Adriaenssens E.M."/>
            <person name="Foster-Nyarko E."/>
            <person name="Jarju S."/>
            <person name="Secka A."/>
            <person name="Antonio M."/>
            <person name="Oren A."/>
            <person name="Chaudhuri R.R."/>
            <person name="La Ragione R."/>
            <person name="Hildebrand F."/>
            <person name="Pallen M.J."/>
        </authorList>
    </citation>
    <scope>NUCLEOTIDE SEQUENCE</scope>
    <source>
        <strain evidence="2">1647</strain>
    </source>
</reference>
<proteinExistence type="predicted"/>
<accession>A0A921KSE6</accession>
<dbReference type="Proteomes" id="UP000775129">
    <property type="component" value="Unassembled WGS sequence"/>
</dbReference>